<proteinExistence type="inferred from homology"/>
<comment type="caution">
    <text evidence="9">The sequence shown here is derived from an EMBL/GenBank/DDBJ whole genome shotgun (WGS) entry which is preliminary data.</text>
</comment>
<organism evidence="9 10">
    <name type="scientific">Candidatus Entotheonella gemina</name>
    <dbReference type="NCBI Taxonomy" id="1429439"/>
    <lineage>
        <taxon>Bacteria</taxon>
        <taxon>Pseudomonadati</taxon>
        <taxon>Nitrospinota/Tectimicrobiota group</taxon>
        <taxon>Candidatus Tectimicrobiota</taxon>
        <taxon>Candidatus Entotheonellia</taxon>
        <taxon>Candidatus Entotheonellales</taxon>
        <taxon>Candidatus Entotheonellaceae</taxon>
        <taxon>Candidatus Entotheonella</taxon>
    </lineage>
</organism>
<dbReference type="Gene3D" id="1.10.3720.10">
    <property type="entry name" value="MetI-like"/>
    <property type="match status" value="1"/>
</dbReference>
<keyword evidence="5 7" id="KW-1133">Transmembrane helix</keyword>
<dbReference type="CDD" id="cd06261">
    <property type="entry name" value="TM_PBP2"/>
    <property type="match status" value="1"/>
</dbReference>
<feature type="transmembrane region" description="Helical" evidence="7">
    <location>
        <begin position="85"/>
        <end position="109"/>
    </location>
</feature>
<evidence type="ECO:0000259" key="8">
    <source>
        <dbReference type="PROSITE" id="PS50928"/>
    </source>
</evidence>
<gene>
    <name evidence="9" type="ORF">ETSY2_46270</name>
</gene>
<comment type="subcellular location">
    <subcellularLocation>
        <location evidence="1 7">Cell membrane</location>
        <topology evidence="1 7">Multi-pass membrane protein</topology>
    </subcellularLocation>
</comment>
<evidence type="ECO:0000256" key="4">
    <source>
        <dbReference type="ARBA" id="ARBA00022692"/>
    </source>
</evidence>
<dbReference type="GO" id="GO:0005886">
    <property type="term" value="C:plasma membrane"/>
    <property type="evidence" value="ECO:0007669"/>
    <property type="project" value="UniProtKB-SubCell"/>
</dbReference>
<dbReference type="InterPro" id="IPR000515">
    <property type="entry name" value="MetI-like"/>
</dbReference>
<reference evidence="9 10" key="1">
    <citation type="journal article" date="2014" name="Nature">
        <title>An environmental bacterial taxon with a large and distinct metabolic repertoire.</title>
        <authorList>
            <person name="Wilson M.C."/>
            <person name="Mori T."/>
            <person name="Ruckert C."/>
            <person name="Uria A.R."/>
            <person name="Helf M.J."/>
            <person name="Takada K."/>
            <person name="Gernert C."/>
            <person name="Steffens U.A."/>
            <person name="Heycke N."/>
            <person name="Schmitt S."/>
            <person name="Rinke C."/>
            <person name="Helfrich E.J."/>
            <person name="Brachmann A.O."/>
            <person name="Gurgui C."/>
            <person name="Wakimoto T."/>
            <person name="Kracht M."/>
            <person name="Crusemann M."/>
            <person name="Hentschel U."/>
            <person name="Abe I."/>
            <person name="Matsunaga S."/>
            <person name="Kalinowski J."/>
            <person name="Takeyama H."/>
            <person name="Piel J."/>
        </authorList>
    </citation>
    <scope>NUCLEOTIDE SEQUENCE [LARGE SCALE GENOMIC DNA]</scope>
    <source>
        <strain evidence="10">TSY2</strain>
    </source>
</reference>
<comment type="similarity">
    <text evidence="7">Belongs to the binding-protein-dependent transport system permease family.</text>
</comment>
<dbReference type="GO" id="GO:0055085">
    <property type="term" value="P:transmembrane transport"/>
    <property type="evidence" value="ECO:0007669"/>
    <property type="project" value="InterPro"/>
</dbReference>
<evidence type="ECO:0000256" key="3">
    <source>
        <dbReference type="ARBA" id="ARBA00022475"/>
    </source>
</evidence>
<keyword evidence="6 7" id="KW-0472">Membrane</keyword>
<keyword evidence="3" id="KW-1003">Cell membrane</keyword>
<evidence type="ECO:0000256" key="2">
    <source>
        <dbReference type="ARBA" id="ARBA00022448"/>
    </source>
</evidence>
<evidence type="ECO:0000313" key="9">
    <source>
        <dbReference type="EMBL" id="ETW96494.1"/>
    </source>
</evidence>
<dbReference type="PANTHER" id="PTHR43386">
    <property type="entry name" value="OLIGOPEPTIDE TRANSPORT SYSTEM PERMEASE PROTEIN APPC"/>
    <property type="match status" value="1"/>
</dbReference>
<protein>
    <recommendedName>
        <fullName evidence="8">ABC transmembrane type-1 domain-containing protein</fullName>
    </recommendedName>
</protein>
<dbReference type="PROSITE" id="PS50928">
    <property type="entry name" value="ABC_TM1"/>
    <property type="match status" value="1"/>
</dbReference>
<dbReference type="Pfam" id="PF00528">
    <property type="entry name" value="BPD_transp_1"/>
    <property type="match status" value="1"/>
</dbReference>
<keyword evidence="4 7" id="KW-0812">Transmembrane</keyword>
<feature type="transmembrane region" description="Helical" evidence="7">
    <location>
        <begin position="194"/>
        <end position="227"/>
    </location>
</feature>
<dbReference type="Proteomes" id="UP000019140">
    <property type="component" value="Unassembled WGS sequence"/>
</dbReference>
<dbReference type="EMBL" id="AZHX01002173">
    <property type="protein sequence ID" value="ETW96494.1"/>
    <property type="molecule type" value="Genomic_DNA"/>
</dbReference>
<dbReference type="PANTHER" id="PTHR43386:SF26">
    <property type="entry name" value="ABC TRANSPORTER PERMEASE PROTEIN"/>
    <property type="match status" value="1"/>
</dbReference>
<feature type="transmembrane region" description="Helical" evidence="7">
    <location>
        <begin position="16"/>
        <end position="36"/>
    </location>
</feature>
<dbReference type="PATRIC" id="fig|1429439.4.peg.7707"/>
<dbReference type="SUPFAM" id="SSF161098">
    <property type="entry name" value="MetI-like"/>
    <property type="match status" value="1"/>
</dbReference>
<evidence type="ECO:0000256" key="6">
    <source>
        <dbReference type="ARBA" id="ARBA00023136"/>
    </source>
</evidence>
<dbReference type="HOGENOM" id="CLU_028518_1_1_7"/>
<evidence type="ECO:0000256" key="5">
    <source>
        <dbReference type="ARBA" id="ARBA00022989"/>
    </source>
</evidence>
<accession>W4LEZ8</accession>
<keyword evidence="2 7" id="KW-0813">Transport</keyword>
<dbReference type="InterPro" id="IPR050366">
    <property type="entry name" value="BP-dependent_transpt_permease"/>
</dbReference>
<evidence type="ECO:0000256" key="7">
    <source>
        <dbReference type="RuleBase" id="RU363032"/>
    </source>
</evidence>
<dbReference type="AlphaFoldDB" id="W4LEZ8"/>
<dbReference type="InterPro" id="IPR035906">
    <property type="entry name" value="MetI-like_sf"/>
</dbReference>
<feature type="domain" description="ABC transmembrane type-1" evidence="8">
    <location>
        <begin position="81"/>
        <end position="270"/>
    </location>
</feature>
<keyword evidence="10" id="KW-1185">Reference proteome</keyword>
<feature type="transmembrane region" description="Helical" evidence="7">
    <location>
        <begin position="247"/>
        <end position="270"/>
    </location>
</feature>
<sequence length="284" mass="30610">MTALESIADNLRRWPIFPGAILALLVICGVFAPYMAPRDPVQASLRARNTPPVWAAKGSAKYLLGADQQGRDVLSRVIYGARVSLVVAGVALGIGGLVGTVLGMISGYFGGWVDEIVMRLIDIMLAVPLILIALVVVIVMGQSMTVLIAILAINAWSGFARQARAEVLQLKTMDYVSMAKVSGASSLRILYQHIFPGVVSTIIIVGTLQVGNLILTEAILSFLGAGIPPPMPSWGSMVFDGRTYLGSAWWIAFFPGISIFLTVLAFNFLGDWLRDHLDPRLRQS</sequence>
<name>W4LEZ8_9BACT</name>
<evidence type="ECO:0000313" key="10">
    <source>
        <dbReference type="Proteomes" id="UP000019140"/>
    </source>
</evidence>
<evidence type="ECO:0000256" key="1">
    <source>
        <dbReference type="ARBA" id="ARBA00004651"/>
    </source>
</evidence>